<keyword evidence="3" id="KW-1185">Reference proteome</keyword>
<dbReference type="AlphaFoldDB" id="E3MR06"/>
<feature type="signal peptide" evidence="1">
    <location>
        <begin position="1"/>
        <end position="21"/>
    </location>
</feature>
<dbReference type="GeneID" id="9799422"/>
<dbReference type="KEGG" id="crq:GCK72_013563"/>
<gene>
    <name evidence="2" type="ORF">CRE_13444</name>
</gene>
<reference evidence="2" key="1">
    <citation type="submission" date="2007-07" db="EMBL/GenBank/DDBJ databases">
        <title>PCAP assembly of the Caenorhabditis remanei genome.</title>
        <authorList>
            <consortium name="The Caenorhabditis remanei Sequencing Consortium"/>
            <person name="Wilson R.K."/>
        </authorList>
    </citation>
    <scope>NUCLEOTIDE SEQUENCE [LARGE SCALE GENOMIC DNA]</scope>
    <source>
        <strain evidence="2">PB4641</strain>
    </source>
</reference>
<proteinExistence type="predicted"/>
<dbReference type="CTD" id="9799422"/>
<keyword evidence="1" id="KW-0732">Signal</keyword>
<protein>
    <submittedName>
        <fullName evidence="2">Uncharacterized protein</fullName>
    </submittedName>
</protein>
<dbReference type="OrthoDB" id="5804567at2759"/>
<evidence type="ECO:0000313" key="2">
    <source>
        <dbReference type="EMBL" id="EFP07251.1"/>
    </source>
</evidence>
<dbReference type="PANTHER" id="PTHR34150:SF3">
    <property type="entry name" value="CC DOMAIN-CONTAINING PROTEIN"/>
    <property type="match status" value="1"/>
</dbReference>
<dbReference type="eggNOG" id="KOG1217">
    <property type="taxonomic scope" value="Eukaryota"/>
</dbReference>
<name>E3MR06_CAERE</name>
<evidence type="ECO:0000256" key="1">
    <source>
        <dbReference type="SAM" id="SignalP"/>
    </source>
</evidence>
<dbReference type="HOGENOM" id="CLU_1908640_0_0_1"/>
<organism evidence="3">
    <name type="scientific">Caenorhabditis remanei</name>
    <name type="common">Caenorhabditis vulgaris</name>
    <dbReference type="NCBI Taxonomy" id="31234"/>
    <lineage>
        <taxon>Eukaryota</taxon>
        <taxon>Metazoa</taxon>
        <taxon>Ecdysozoa</taxon>
        <taxon>Nematoda</taxon>
        <taxon>Chromadorea</taxon>
        <taxon>Rhabditida</taxon>
        <taxon>Rhabditina</taxon>
        <taxon>Rhabditomorpha</taxon>
        <taxon>Rhabditoidea</taxon>
        <taxon>Rhabditidae</taxon>
        <taxon>Peloderinae</taxon>
        <taxon>Caenorhabditis</taxon>
    </lineage>
</organism>
<sequence>MKLVPLTFLLLFFCVFDSCLSQLISQQELLGTQVQGRYQYICGSDPYRFYSEFPCNMYPVCINGGFKINVGCTADYQCTPYSSNSVCVNNCCCTVPRIIGSGIVTTTRRFLDDSASIFNYFYVIVTVAVILLF</sequence>
<dbReference type="Proteomes" id="UP000008281">
    <property type="component" value="Unassembled WGS sequence"/>
</dbReference>
<dbReference type="PANTHER" id="PTHR34150">
    <property type="entry name" value="PROTEIN CBG08832-RELATED"/>
    <property type="match status" value="1"/>
</dbReference>
<dbReference type="InParanoid" id="E3MR06"/>
<dbReference type="FunCoup" id="E3MR06">
    <property type="interactions" value="510"/>
</dbReference>
<dbReference type="EMBL" id="DS268468">
    <property type="protein sequence ID" value="EFP07251.1"/>
    <property type="molecule type" value="Genomic_DNA"/>
</dbReference>
<dbReference type="OMA" id="FYSEFPC"/>
<feature type="chain" id="PRO_5003177350" evidence="1">
    <location>
        <begin position="22"/>
        <end position="133"/>
    </location>
</feature>
<accession>E3MR06</accession>
<dbReference type="RefSeq" id="XP_003101397.2">
    <property type="nucleotide sequence ID" value="XM_003101349.2"/>
</dbReference>
<evidence type="ECO:0000313" key="3">
    <source>
        <dbReference type="Proteomes" id="UP000008281"/>
    </source>
</evidence>